<dbReference type="PaxDb" id="29760-VIT_00s0160g00030.t01"/>
<dbReference type="HOGENOM" id="CLU_3411331_0_0_1"/>
<evidence type="ECO:0000313" key="2">
    <source>
        <dbReference type="Proteomes" id="UP000009183"/>
    </source>
</evidence>
<dbReference type="Proteomes" id="UP000009183">
    <property type="component" value="Unassembled WGS sequence, unordered"/>
</dbReference>
<dbReference type="EMBL" id="FN596272">
    <property type="protein sequence ID" value="CBI35596.3"/>
    <property type="molecule type" value="Genomic_DNA"/>
</dbReference>
<accession>D7TYM1</accession>
<protein>
    <submittedName>
        <fullName evidence="1">Uncharacterized protein</fullName>
    </submittedName>
</protein>
<keyword evidence="2" id="KW-1185">Reference proteome</keyword>
<reference evidence="2" key="1">
    <citation type="journal article" date="2007" name="Nature">
        <title>The grapevine genome sequence suggests ancestral hexaploidization in major angiosperm phyla.</title>
        <authorList>
            <consortium name="The French-Italian Public Consortium for Grapevine Genome Characterization."/>
            <person name="Jaillon O."/>
            <person name="Aury J.-M."/>
            <person name="Noel B."/>
            <person name="Policriti A."/>
            <person name="Clepet C."/>
            <person name="Casagrande A."/>
            <person name="Choisne N."/>
            <person name="Aubourg S."/>
            <person name="Vitulo N."/>
            <person name="Jubin C."/>
            <person name="Vezzi A."/>
            <person name="Legeai F."/>
            <person name="Hugueney P."/>
            <person name="Dasilva C."/>
            <person name="Horner D."/>
            <person name="Mica E."/>
            <person name="Jublot D."/>
            <person name="Poulain J."/>
            <person name="Bruyere C."/>
            <person name="Billault A."/>
            <person name="Segurens B."/>
            <person name="Gouyvenoux M."/>
            <person name="Ugarte E."/>
            <person name="Cattonaro F."/>
            <person name="Anthouard V."/>
            <person name="Vico V."/>
            <person name="Del Fabbro C."/>
            <person name="Alaux M."/>
            <person name="Di Gaspero G."/>
            <person name="Dumas V."/>
            <person name="Felice N."/>
            <person name="Paillard S."/>
            <person name="Juman I."/>
            <person name="Moroldo M."/>
            <person name="Scalabrin S."/>
            <person name="Canaguier A."/>
            <person name="Le Clainche I."/>
            <person name="Malacrida G."/>
            <person name="Durand E."/>
            <person name="Pesole G."/>
            <person name="Laucou V."/>
            <person name="Chatelet P."/>
            <person name="Merdinoglu D."/>
            <person name="Delledonne M."/>
            <person name="Pezzotti M."/>
            <person name="Lecharny A."/>
            <person name="Scarpelli C."/>
            <person name="Artiguenave F."/>
            <person name="Pe M.E."/>
            <person name="Valle G."/>
            <person name="Morgante M."/>
            <person name="Caboche M."/>
            <person name="Adam-Blondon A.-F."/>
            <person name="Weissenbach J."/>
            <person name="Quetier F."/>
            <person name="Wincker P."/>
        </authorList>
    </citation>
    <scope>NUCLEOTIDE SEQUENCE [LARGE SCALE GENOMIC DNA]</scope>
    <source>
        <strain evidence="2">cv. Pinot noir / PN40024</strain>
    </source>
</reference>
<dbReference type="InParanoid" id="D7TYM1"/>
<gene>
    <name evidence="1" type="ORF">VIT_00s0160g00030</name>
</gene>
<sequence length="29" mass="3736">MRVERKVRRQLHLFEYIVFEITLKQNYLL</sequence>
<organism evidence="1 2">
    <name type="scientific">Vitis vinifera</name>
    <name type="common">Grape</name>
    <dbReference type="NCBI Taxonomy" id="29760"/>
    <lineage>
        <taxon>Eukaryota</taxon>
        <taxon>Viridiplantae</taxon>
        <taxon>Streptophyta</taxon>
        <taxon>Embryophyta</taxon>
        <taxon>Tracheophyta</taxon>
        <taxon>Spermatophyta</taxon>
        <taxon>Magnoliopsida</taxon>
        <taxon>eudicotyledons</taxon>
        <taxon>Gunneridae</taxon>
        <taxon>Pentapetalae</taxon>
        <taxon>rosids</taxon>
        <taxon>Vitales</taxon>
        <taxon>Vitaceae</taxon>
        <taxon>Viteae</taxon>
        <taxon>Vitis</taxon>
    </lineage>
</organism>
<proteinExistence type="predicted"/>
<evidence type="ECO:0000313" key="1">
    <source>
        <dbReference type="EMBL" id="CBI35596.3"/>
    </source>
</evidence>
<name>D7TYM1_VITVI</name>
<dbReference type="AlphaFoldDB" id="D7TYM1"/>